<dbReference type="PATRIC" id="fig|1604004.5.peg.636"/>
<dbReference type="PANTHER" id="PTHR35866">
    <property type="entry name" value="PUTATIVE-RELATED"/>
    <property type="match status" value="1"/>
</dbReference>
<dbReference type="PANTHER" id="PTHR35866:SF2">
    <property type="entry name" value="YKGJ FAMILY CYSTEINE CLUSTER PROTEIN"/>
    <property type="match status" value="1"/>
</dbReference>
<evidence type="ECO:0008006" key="3">
    <source>
        <dbReference type="Google" id="ProtNLM"/>
    </source>
</evidence>
<name>A0A0N9N429_9EURY</name>
<dbReference type="AlphaFoldDB" id="A0A0N9N429"/>
<evidence type="ECO:0000313" key="2">
    <source>
        <dbReference type="Proteomes" id="UP000060390"/>
    </source>
</evidence>
<dbReference type="KEGG" id="hsf:HLASA_0605"/>
<protein>
    <recommendedName>
        <fullName evidence="3">Fe-S oxidoreductase</fullName>
    </recommendedName>
</protein>
<dbReference type="Pfam" id="PF03692">
    <property type="entry name" value="CxxCxxCC"/>
    <property type="match status" value="1"/>
</dbReference>
<dbReference type="RefSeq" id="WP_054519522.1">
    <property type="nucleotide sequence ID" value="NZ_CP011564.1"/>
</dbReference>
<accession>A0A0N9N429</accession>
<dbReference type="EMBL" id="CP011564">
    <property type="protein sequence ID" value="ALG81506.1"/>
    <property type="molecule type" value="Genomic_DNA"/>
</dbReference>
<evidence type="ECO:0000313" key="1">
    <source>
        <dbReference type="EMBL" id="ALG81506.1"/>
    </source>
</evidence>
<gene>
    <name evidence="1" type="ORF">HLASA_0605</name>
</gene>
<dbReference type="Proteomes" id="UP000060390">
    <property type="component" value="Chromosome"/>
</dbReference>
<reference evidence="2" key="1">
    <citation type="submission" date="2015-05" db="EMBL/GenBank/DDBJ databases">
        <title>Complete genome sequence of Halanaeroarchaeum sulfurireducens type strain M27-SA2, a sulfate-reducer haloarchaeon from marine anoxic lake Medee.</title>
        <authorList>
            <person name="Messina E."/>
            <person name="Kublanov I.V."/>
            <person name="Toshchakov S."/>
            <person name="Arcadi E."/>
            <person name="La Spada G."/>
            <person name="La Cono V."/>
            <person name="Yakimov M.M."/>
        </authorList>
    </citation>
    <scope>NUCLEOTIDE SEQUENCE [LARGE SCALE GENOMIC DNA]</scope>
    <source>
        <strain evidence="2">M27-SA2</strain>
    </source>
</reference>
<organism evidence="1 2">
    <name type="scientific">Halanaeroarchaeum sulfurireducens</name>
    <dbReference type="NCBI Taxonomy" id="1604004"/>
    <lineage>
        <taxon>Archaea</taxon>
        <taxon>Methanobacteriati</taxon>
        <taxon>Methanobacteriota</taxon>
        <taxon>Stenosarchaea group</taxon>
        <taxon>Halobacteria</taxon>
        <taxon>Halobacteriales</taxon>
        <taxon>Halobacteriaceae</taxon>
        <taxon>Halanaeroarchaeum</taxon>
    </lineage>
</organism>
<dbReference type="STRING" id="1604004.HLASA_0605"/>
<proteinExistence type="predicted"/>
<sequence length="211" mass="22815">MDSLADELAAARDLDVDELAAAIRSVGFECTRCGACCTADDGQAHTATVFPDEIRTLQAVTGRQWPAVARPMPFGLDDDGRGETFEWALQVDESGDCTFYEEDAETGRCTVHDSRPFICRTYPFSLDMGETVDAPGPVVERVGDLSVHECPGIGRDITESAARELAKTLKRRTIVEPEEAIDVCDSYEPVAAESTVVHDSEGAKRADGTPL</sequence>
<reference evidence="1 2" key="2">
    <citation type="journal article" date="2016" name="Stand. Genomic Sci.">
        <title>Complete genome sequence of 'Halanaeroarchaeum sulfurireducens' M27-SA2, a sulfur-reducing and acetate-oxidizing haloarchaeon from the deep-sea hypersaline anoxic lake Medee.</title>
        <authorList>
            <person name="Messina E."/>
            <person name="Sorokin D.Y."/>
            <person name="Kublanov I.V."/>
            <person name="Toshchakov S."/>
            <person name="Lopatina A."/>
            <person name="Arcadi E."/>
            <person name="Smedile F."/>
            <person name="La Spada G."/>
            <person name="La Cono V."/>
            <person name="Yakimov M.M."/>
        </authorList>
    </citation>
    <scope>NUCLEOTIDE SEQUENCE [LARGE SCALE GENOMIC DNA]</scope>
    <source>
        <strain evidence="1 2">M27-SA2</strain>
    </source>
</reference>
<dbReference type="InterPro" id="IPR005358">
    <property type="entry name" value="Puta_zinc/iron-chelating_dom"/>
</dbReference>
<dbReference type="GeneID" id="26009970"/>